<sequence>MKRENRGAWKIAISVVCMAVASSALAQIPVVGGSSNLDMAIKQANAVGAEVKVAQFEQTRTPAPGDTANAAILGELTRIDLRLTQLLQLEQEQYARSAKQ</sequence>
<dbReference type="AlphaFoldDB" id="A0A2N7VEM5"/>
<gene>
    <name evidence="2" type="ORF">C0Z18_26715</name>
</gene>
<dbReference type="Proteomes" id="UP000235616">
    <property type="component" value="Unassembled WGS sequence"/>
</dbReference>
<dbReference type="RefSeq" id="WP_102648448.1">
    <property type="nucleotide sequence ID" value="NZ_PNYA01000030.1"/>
</dbReference>
<feature type="chain" id="PRO_5014782678" description="DUF4148 domain-containing protein" evidence="1">
    <location>
        <begin position="27"/>
        <end position="100"/>
    </location>
</feature>
<protein>
    <recommendedName>
        <fullName evidence="4">DUF4148 domain-containing protein</fullName>
    </recommendedName>
</protein>
<keyword evidence="1" id="KW-0732">Signal</keyword>
<comment type="caution">
    <text evidence="2">The sequence shown here is derived from an EMBL/GenBank/DDBJ whole genome shotgun (WGS) entry which is preliminary data.</text>
</comment>
<feature type="signal peptide" evidence="1">
    <location>
        <begin position="1"/>
        <end position="26"/>
    </location>
</feature>
<accession>A0A2N7VEM5</accession>
<proteinExistence type="predicted"/>
<reference evidence="2 3" key="1">
    <citation type="submission" date="2018-01" db="EMBL/GenBank/DDBJ databases">
        <title>Whole genome analyses suggest that Burkholderia sensu lato contains two further novel genera in the rhizoxinica-symbiotica group Mycetohabitans gen. nov., and Trinickia gen. nov.: implications for the evolution of diazotrophy and nodulation in the Burkholderiaceae.</title>
        <authorList>
            <person name="Estrada-de los Santos P."/>
            <person name="Palmer M."/>
            <person name="Chavez-Ramirez B."/>
            <person name="Beukes C."/>
            <person name="Steenkamp E.T."/>
            <person name="Hirsch A.M."/>
            <person name="Manyaka P."/>
            <person name="Maluk M."/>
            <person name="Lafos M."/>
            <person name="Crook M."/>
            <person name="Gross E."/>
            <person name="Simon M.F."/>
            <person name="Bueno dos Reis Junior F."/>
            <person name="Poole P.S."/>
            <person name="Venter S.N."/>
            <person name="James E.K."/>
        </authorList>
    </citation>
    <scope>NUCLEOTIDE SEQUENCE [LARGE SCALE GENOMIC DNA]</scope>
    <source>
        <strain evidence="2 3">GIMN1.004</strain>
    </source>
</reference>
<evidence type="ECO:0000313" key="3">
    <source>
        <dbReference type="Proteomes" id="UP000235616"/>
    </source>
</evidence>
<dbReference type="EMBL" id="PNYA01000030">
    <property type="protein sequence ID" value="PMS15609.1"/>
    <property type="molecule type" value="Genomic_DNA"/>
</dbReference>
<evidence type="ECO:0008006" key="4">
    <source>
        <dbReference type="Google" id="ProtNLM"/>
    </source>
</evidence>
<evidence type="ECO:0000256" key="1">
    <source>
        <dbReference type="SAM" id="SignalP"/>
    </source>
</evidence>
<keyword evidence="3" id="KW-1185">Reference proteome</keyword>
<name>A0A2N7VEM5_9BURK</name>
<organism evidence="2 3">
    <name type="scientific">Trinickia dabaoshanensis</name>
    <dbReference type="NCBI Taxonomy" id="564714"/>
    <lineage>
        <taxon>Bacteria</taxon>
        <taxon>Pseudomonadati</taxon>
        <taxon>Pseudomonadota</taxon>
        <taxon>Betaproteobacteria</taxon>
        <taxon>Burkholderiales</taxon>
        <taxon>Burkholderiaceae</taxon>
        <taxon>Trinickia</taxon>
    </lineage>
</organism>
<evidence type="ECO:0000313" key="2">
    <source>
        <dbReference type="EMBL" id="PMS15609.1"/>
    </source>
</evidence>